<dbReference type="Gene3D" id="1.10.10.10">
    <property type="entry name" value="Winged helix-like DNA-binding domain superfamily/Winged helix DNA-binding domain"/>
    <property type="match status" value="1"/>
</dbReference>
<dbReference type="Pfam" id="PF13730">
    <property type="entry name" value="HTH_36"/>
    <property type="match status" value="1"/>
</dbReference>
<dbReference type="AlphaFoldDB" id="A0A0G3XGH8"/>
<dbReference type="STRING" id="1348774.AB433_06540"/>
<accession>A0A0G3XGH8</accession>
<evidence type="ECO:0000313" key="1">
    <source>
        <dbReference type="EMBL" id="AKM09714.1"/>
    </source>
</evidence>
<dbReference type="EMBL" id="CP011770">
    <property type="protein sequence ID" value="AKM09714.1"/>
    <property type="molecule type" value="Genomic_DNA"/>
</dbReference>
<sequence length="261" mass="29035">MGQDRSTYRDKRKHVRSFKKQIDTDAWRALSGSAVKVMLAMGLFENGDNNGEWFFSDRTGAEMTGLSRNTVRRAIAELIEMGFLYCSERGGFSRKTPHAAKYGFTWLAGPSGPNRAPSHAYEKWKHENSRDQFLTRAGAVSDIGLETSHPTGAELEPDGMEKPVISADAHFSDIEPQTVSQGDRLAGLETEQRKQANSCTRAELDALRQSTLDHLGRHDPGEQSRLADSLGIPHGTLSKFIHGRNLPERYRDALSDAVMVF</sequence>
<dbReference type="Proteomes" id="UP000035287">
    <property type="component" value="Chromosome"/>
</dbReference>
<organism evidence="1 2">
    <name type="scientific">Croceicoccus naphthovorans</name>
    <dbReference type="NCBI Taxonomy" id="1348774"/>
    <lineage>
        <taxon>Bacteria</taxon>
        <taxon>Pseudomonadati</taxon>
        <taxon>Pseudomonadota</taxon>
        <taxon>Alphaproteobacteria</taxon>
        <taxon>Sphingomonadales</taxon>
        <taxon>Erythrobacteraceae</taxon>
        <taxon>Croceicoccus</taxon>
    </lineage>
</organism>
<dbReference type="OrthoDB" id="7173258at2"/>
<name>A0A0G3XGH8_9SPHN</name>
<proteinExistence type="predicted"/>
<dbReference type="KEGG" id="cna:AB433_06540"/>
<dbReference type="InterPro" id="IPR036390">
    <property type="entry name" value="WH_DNA-bd_sf"/>
</dbReference>
<keyword evidence="2" id="KW-1185">Reference proteome</keyword>
<dbReference type="PATRIC" id="fig|1348774.3.peg.1367"/>
<protein>
    <submittedName>
        <fullName evidence="1">Uncharacterized protein</fullName>
    </submittedName>
</protein>
<dbReference type="SUPFAM" id="SSF46785">
    <property type="entry name" value="Winged helix' DNA-binding domain"/>
    <property type="match status" value="1"/>
</dbReference>
<dbReference type="InterPro" id="IPR036388">
    <property type="entry name" value="WH-like_DNA-bd_sf"/>
</dbReference>
<dbReference type="RefSeq" id="WP_047820400.1">
    <property type="nucleotide sequence ID" value="NZ_CP011770.1"/>
</dbReference>
<gene>
    <name evidence="1" type="ORF">AB433_06540</name>
</gene>
<reference evidence="1 2" key="1">
    <citation type="submission" date="2015-06" db="EMBL/GenBank/DDBJ databases">
        <authorList>
            <person name="Zeng Y."/>
            <person name="Huang Y."/>
        </authorList>
    </citation>
    <scope>NUCLEOTIDE SEQUENCE [LARGE SCALE GENOMIC DNA]</scope>
    <source>
        <strain evidence="1 2">PQ-2</strain>
    </source>
</reference>
<evidence type="ECO:0000313" key="2">
    <source>
        <dbReference type="Proteomes" id="UP000035287"/>
    </source>
</evidence>